<gene>
    <name evidence="1" type="ORF">MIMGU_mgv1a009937mg</name>
</gene>
<dbReference type="KEGG" id="egt:105960462"/>
<name>A0A022R3B6_ERYGU</name>
<dbReference type="Proteomes" id="UP000030748">
    <property type="component" value="Unassembled WGS sequence"/>
</dbReference>
<dbReference type="OMA" id="MRSIATC"/>
<dbReference type="PANTHER" id="PTHR31972">
    <property type="entry name" value="EXPRESSED PROTEIN"/>
    <property type="match status" value="1"/>
</dbReference>
<keyword evidence="2" id="KW-1185">Reference proteome</keyword>
<dbReference type="Pfam" id="PF05910">
    <property type="entry name" value="DUF868"/>
    <property type="match status" value="1"/>
</dbReference>
<dbReference type="AlphaFoldDB" id="A0A022R3B6"/>
<accession>A0A022R3B6</accession>
<evidence type="ECO:0008006" key="3">
    <source>
        <dbReference type="Google" id="ProtNLM"/>
    </source>
</evidence>
<dbReference type="OrthoDB" id="678233at2759"/>
<sequence length="327" mass="37358">MKNIAICYNEHAIKVSDSYCSGGGSSKQGNSSHSIAPSIQNAVTCIYKVDQYTAKKKKKQYFLIRLTWCNTLLKKGFSIAVCENAFSAFSKTFTVVRKEYGQETFESSSLIMDVFWDLRVAKYGSGPEPVAGFYVVVLANSEVSLILGDMEQEILEIKKRVLETRVSRFTLVSRIERFSGTNNNHKNNNNYTGVYATRAKFSETGNWHEILIKCTGNNYQDMEMRVCIDKKSVIEVKRLGWNFRGNGTVFVDGLLVDFMWNVHDWLFSPTTTTKGYAVFLFRTRRGADSRLWLEEKINFDEKQLINDEHEEKVGFSFLICASKNNPD</sequence>
<protein>
    <recommendedName>
        <fullName evidence="3">DUF868 domain-containing protein</fullName>
    </recommendedName>
</protein>
<organism evidence="1 2">
    <name type="scientific">Erythranthe guttata</name>
    <name type="common">Yellow monkey flower</name>
    <name type="synonym">Mimulus guttatus</name>
    <dbReference type="NCBI Taxonomy" id="4155"/>
    <lineage>
        <taxon>Eukaryota</taxon>
        <taxon>Viridiplantae</taxon>
        <taxon>Streptophyta</taxon>
        <taxon>Embryophyta</taxon>
        <taxon>Tracheophyta</taxon>
        <taxon>Spermatophyta</taxon>
        <taxon>Magnoliopsida</taxon>
        <taxon>eudicotyledons</taxon>
        <taxon>Gunneridae</taxon>
        <taxon>Pentapetalae</taxon>
        <taxon>asterids</taxon>
        <taxon>lamiids</taxon>
        <taxon>Lamiales</taxon>
        <taxon>Phrymaceae</taxon>
        <taxon>Erythranthe</taxon>
    </lineage>
</organism>
<evidence type="ECO:0000313" key="1">
    <source>
        <dbReference type="EMBL" id="EYU35137.1"/>
    </source>
</evidence>
<dbReference type="EMBL" id="KI630629">
    <property type="protein sequence ID" value="EYU35137.1"/>
    <property type="molecule type" value="Genomic_DNA"/>
</dbReference>
<dbReference type="PhylomeDB" id="A0A022R3B6"/>
<dbReference type="STRING" id="4155.A0A022R3B6"/>
<dbReference type="eggNOG" id="ENOG502QVR2">
    <property type="taxonomic scope" value="Eukaryota"/>
</dbReference>
<dbReference type="PANTHER" id="PTHR31972:SF16">
    <property type="entry name" value="FAMILY PROTEIN, PUTATIVE (DUF868)-RELATED"/>
    <property type="match status" value="1"/>
</dbReference>
<proteinExistence type="predicted"/>
<dbReference type="InterPro" id="IPR008586">
    <property type="entry name" value="DUF868_pln"/>
</dbReference>
<evidence type="ECO:0000313" key="2">
    <source>
        <dbReference type="Proteomes" id="UP000030748"/>
    </source>
</evidence>
<reference evidence="1 2" key="1">
    <citation type="journal article" date="2013" name="Proc. Natl. Acad. Sci. U.S.A.">
        <title>Fine-scale variation in meiotic recombination in Mimulus inferred from population shotgun sequencing.</title>
        <authorList>
            <person name="Hellsten U."/>
            <person name="Wright K.M."/>
            <person name="Jenkins J."/>
            <person name="Shu S."/>
            <person name="Yuan Y."/>
            <person name="Wessler S.R."/>
            <person name="Schmutz J."/>
            <person name="Willis J.H."/>
            <person name="Rokhsar D.S."/>
        </authorList>
    </citation>
    <scope>NUCLEOTIDE SEQUENCE [LARGE SCALE GENOMIC DNA]</scope>
    <source>
        <strain evidence="2">cv. DUN x IM62</strain>
    </source>
</reference>